<keyword evidence="9" id="KW-0119">Carbohydrate metabolism</keyword>
<protein>
    <recommendedName>
        <fullName evidence="9">Carbohydrate sulfotransferase</fullName>
        <ecNumber evidence="9">2.8.2.-</ecNumber>
    </recommendedName>
</protein>
<dbReference type="PANTHER" id="PTHR12137:SF63">
    <property type="entry name" value="CARBOHYDRATE SULFOTRANSFERASE"/>
    <property type="match status" value="1"/>
</dbReference>
<evidence type="ECO:0000256" key="9">
    <source>
        <dbReference type="RuleBase" id="RU364020"/>
    </source>
</evidence>
<evidence type="ECO:0000256" key="7">
    <source>
        <dbReference type="ARBA" id="ARBA00023136"/>
    </source>
</evidence>
<dbReference type="AlphaFoldDB" id="A0AAW1DBK3"/>
<reference evidence="10 11" key="1">
    <citation type="submission" date="2022-12" db="EMBL/GenBank/DDBJ databases">
        <title>Chromosome-level genome assembly of true bugs.</title>
        <authorList>
            <person name="Ma L."/>
            <person name="Li H."/>
        </authorList>
    </citation>
    <scope>NUCLEOTIDE SEQUENCE [LARGE SCALE GENOMIC DNA]</scope>
    <source>
        <strain evidence="10">Lab_2022b</strain>
    </source>
</reference>
<sequence>MKNYLKRRKRLVAVFTIFLCVILIGTLRMHSALSEVKMPSKKLNVQTVTSVLQEKRNISEISDVHNDIFEAASKDNELRIKHIEEVCKKYNLGNYKWLNDSKPAVTFKYPPTPQYSVYYYDLEDNFAFCPIYKSASSTWLHNLCLLAGETEESLTNSKQQLSTIARRFFPEINDYEVAKMVLGKSTKLMVVRHPFERILSAYRDKLENINTGWEHGTGHFYRKYGAKIVRKYRPGGNKSIAVLKPGTYFWDQSKPKPAGIEPTFKEFVSYLLDTDLLNYADDHWIPYNLFCTPCLVEFDYIAKVETLSRDQLYIINKLGWKKKIQPRWRHKTSEHISSEFITKSYFSQLSKQEVQLLYDKYRLDFEMFNYSSALYFSYANDE</sequence>
<proteinExistence type="inferred from homology"/>
<evidence type="ECO:0000256" key="5">
    <source>
        <dbReference type="ARBA" id="ARBA00022989"/>
    </source>
</evidence>
<dbReference type="PANTHER" id="PTHR12137">
    <property type="entry name" value="CARBOHYDRATE SULFOTRANSFERASE"/>
    <property type="match status" value="1"/>
</dbReference>
<evidence type="ECO:0000256" key="4">
    <source>
        <dbReference type="ARBA" id="ARBA00022692"/>
    </source>
</evidence>
<evidence type="ECO:0000256" key="8">
    <source>
        <dbReference type="ARBA" id="ARBA00023180"/>
    </source>
</evidence>
<accession>A0AAW1DBK3</accession>
<evidence type="ECO:0000256" key="6">
    <source>
        <dbReference type="ARBA" id="ARBA00023034"/>
    </source>
</evidence>
<evidence type="ECO:0000256" key="2">
    <source>
        <dbReference type="ARBA" id="ARBA00006339"/>
    </source>
</evidence>
<dbReference type="InterPro" id="IPR005331">
    <property type="entry name" value="Sulfotransferase"/>
</dbReference>
<dbReference type="GO" id="GO:0000139">
    <property type="term" value="C:Golgi membrane"/>
    <property type="evidence" value="ECO:0007669"/>
    <property type="project" value="UniProtKB-SubCell"/>
</dbReference>
<keyword evidence="3 9" id="KW-0808">Transferase</keyword>
<keyword evidence="9" id="KW-0735">Signal-anchor</keyword>
<name>A0AAW1DBK3_9HEMI</name>
<dbReference type="GO" id="GO:0008146">
    <property type="term" value="F:sulfotransferase activity"/>
    <property type="evidence" value="ECO:0007669"/>
    <property type="project" value="InterPro"/>
</dbReference>
<dbReference type="InterPro" id="IPR018011">
    <property type="entry name" value="Carb_sulfotrans_8-10"/>
</dbReference>
<dbReference type="Proteomes" id="UP001461498">
    <property type="component" value="Unassembled WGS sequence"/>
</dbReference>
<comment type="caution">
    <text evidence="10">The sequence shown here is derived from an EMBL/GenBank/DDBJ whole genome shotgun (WGS) entry which is preliminary data.</text>
</comment>
<organism evidence="10 11">
    <name type="scientific">Rhynocoris fuscipes</name>
    <dbReference type="NCBI Taxonomy" id="488301"/>
    <lineage>
        <taxon>Eukaryota</taxon>
        <taxon>Metazoa</taxon>
        <taxon>Ecdysozoa</taxon>
        <taxon>Arthropoda</taxon>
        <taxon>Hexapoda</taxon>
        <taxon>Insecta</taxon>
        <taxon>Pterygota</taxon>
        <taxon>Neoptera</taxon>
        <taxon>Paraneoptera</taxon>
        <taxon>Hemiptera</taxon>
        <taxon>Heteroptera</taxon>
        <taxon>Panheteroptera</taxon>
        <taxon>Cimicomorpha</taxon>
        <taxon>Reduviidae</taxon>
        <taxon>Harpactorinae</taxon>
        <taxon>Harpactorini</taxon>
        <taxon>Rhynocoris</taxon>
    </lineage>
</organism>
<evidence type="ECO:0000313" key="10">
    <source>
        <dbReference type="EMBL" id="KAK9508091.1"/>
    </source>
</evidence>
<dbReference type="EMBL" id="JAPXFL010000004">
    <property type="protein sequence ID" value="KAK9508091.1"/>
    <property type="molecule type" value="Genomic_DNA"/>
</dbReference>
<keyword evidence="7" id="KW-0472">Membrane</keyword>
<dbReference type="EC" id="2.8.2.-" evidence="9"/>
<evidence type="ECO:0000256" key="3">
    <source>
        <dbReference type="ARBA" id="ARBA00022679"/>
    </source>
</evidence>
<evidence type="ECO:0000256" key="1">
    <source>
        <dbReference type="ARBA" id="ARBA00004323"/>
    </source>
</evidence>
<evidence type="ECO:0000313" key="11">
    <source>
        <dbReference type="Proteomes" id="UP001461498"/>
    </source>
</evidence>
<comment type="subcellular location">
    <subcellularLocation>
        <location evidence="1 9">Golgi apparatus membrane</location>
        <topology evidence="1 9">Single-pass type II membrane protein</topology>
    </subcellularLocation>
</comment>
<dbReference type="Pfam" id="PF03567">
    <property type="entry name" value="Sulfotransfer_2"/>
    <property type="match status" value="1"/>
</dbReference>
<keyword evidence="11" id="KW-1185">Reference proteome</keyword>
<dbReference type="GO" id="GO:0016051">
    <property type="term" value="P:carbohydrate biosynthetic process"/>
    <property type="evidence" value="ECO:0007669"/>
    <property type="project" value="InterPro"/>
</dbReference>
<keyword evidence="6 9" id="KW-0333">Golgi apparatus</keyword>
<keyword evidence="4" id="KW-0812">Transmembrane</keyword>
<comment type="similarity">
    <text evidence="2 9">Belongs to the sulfotransferase 2 family.</text>
</comment>
<keyword evidence="5" id="KW-1133">Transmembrane helix</keyword>
<gene>
    <name evidence="10" type="ORF">O3M35_007828</name>
</gene>
<keyword evidence="8 9" id="KW-0325">Glycoprotein</keyword>